<gene>
    <name evidence="2" type="ORF">N657DRAFT_638230</name>
</gene>
<dbReference type="EMBL" id="MU853280">
    <property type="protein sequence ID" value="KAK4118158.1"/>
    <property type="molecule type" value="Genomic_DNA"/>
</dbReference>
<reference evidence="2" key="2">
    <citation type="submission" date="2023-05" db="EMBL/GenBank/DDBJ databases">
        <authorList>
            <consortium name="Lawrence Berkeley National Laboratory"/>
            <person name="Steindorff A."/>
            <person name="Hensen N."/>
            <person name="Bonometti L."/>
            <person name="Westerberg I."/>
            <person name="Brannstrom I.O."/>
            <person name="Guillou S."/>
            <person name="Cros-Aarteil S."/>
            <person name="Calhoun S."/>
            <person name="Haridas S."/>
            <person name="Kuo A."/>
            <person name="Mondo S."/>
            <person name="Pangilinan J."/>
            <person name="Riley R."/>
            <person name="Labutti K."/>
            <person name="Andreopoulos B."/>
            <person name="Lipzen A."/>
            <person name="Chen C."/>
            <person name="Yanf M."/>
            <person name="Daum C."/>
            <person name="Ng V."/>
            <person name="Clum A."/>
            <person name="Ohm R."/>
            <person name="Martin F."/>
            <person name="Silar P."/>
            <person name="Natvig D."/>
            <person name="Lalanne C."/>
            <person name="Gautier V."/>
            <person name="Ament-Velasquez S.L."/>
            <person name="Kruys A."/>
            <person name="Hutchinson M.I."/>
            <person name="Powell A.J."/>
            <person name="Barry K."/>
            <person name="Miller A.N."/>
            <person name="Grigoriev I.V."/>
            <person name="Debuchy R."/>
            <person name="Gladieux P."/>
            <person name="Thoren M.H."/>
            <person name="Johannesson H."/>
        </authorList>
    </citation>
    <scope>NUCLEOTIDE SEQUENCE</scope>
    <source>
        <strain evidence="2">CBS 731.68</strain>
    </source>
</reference>
<evidence type="ECO:0000313" key="3">
    <source>
        <dbReference type="Proteomes" id="UP001302602"/>
    </source>
</evidence>
<feature type="region of interest" description="Disordered" evidence="1">
    <location>
        <begin position="20"/>
        <end position="79"/>
    </location>
</feature>
<comment type="caution">
    <text evidence="2">The sequence shown here is derived from an EMBL/GenBank/DDBJ whole genome shotgun (WGS) entry which is preliminary data.</text>
</comment>
<feature type="region of interest" description="Disordered" evidence="1">
    <location>
        <begin position="113"/>
        <end position="155"/>
    </location>
</feature>
<dbReference type="AlphaFoldDB" id="A0AAN6TPC6"/>
<organism evidence="2 3">
    <name type="scientific">Parathielavia appendiculata</name>
    <dbReference type="NCBI Taxonomy" id="2587402"/>
    <lineage>
        <taxon>Eukaryota</taxon>
        <taxon>Fungi</taxon>
        <taxon>Dikarya</taxon>
        <taxon>Ascomycota</taxon>
        <taxon>Pezizomycotina</taxon>
        <taxon>Sordariomycetes</taxon>
        <taxon>Sordariomycetidae</taxon>
        <taxon>Sordariales</taxon>
        <taxon>Chaetomiaceae</taxon>
        <taxon>Parathielavia</taxon>
    </lineage>
</organism>
<protein>
    <submittedName>
        <fullName evidence="2">Uncharacterized protein</fullName>
    </submittedName>
</protein>
<accession>A0AAN6TPC6</accession>
<reference evidence="2" key="1">
    <citation type="journal article" date="2023" name="Mol. Phylogenet. Evol.">
        <title>Genome-scale phylogeny and comparative genomics of the fungal order Sordariales.</title>
        <authorList>
            <person name="Hensen N."/>
            <person name="Bonometti L."/>
            <person name="Westerberg I."/>
            <person name="Brannstrom I.O."/>
            <person name="Guillou S."/>
            <person name="Cros-Aarteil S."/>
            <person name="Calhoun S."/>
            <person name="Haridas S."/>
            <person name="Kuo A."/>
            <person name="Mondo S."/>
            <person name="Pangilinan J."/>
            <person name="Riley R."/>
            <person name="LaButti K."/>
            <person name="Andreopoulos B."/>
            <person name="Lipzen A."/>
            <person name="Chen C."/>
            <person name="Yan M."/>
            <person name="Daum C."/>
            <person name="Ng V."/>
            <person name="Clum A."/>
            <person name="Steindorff A."/>
            <person name="Ohm R.A."/>
            <person name="Martin F."/>
            <person name="Silar P."/>
            <person name="Natvig D.O."/>
            <person name="Lalanne C."/>
            <person name="Gautier V."/>
            <person name="Ament-Velasquez S.L."/>
            <person name="Kruys A."/>
            <person name="Hutchinson M.I."/>
            <person name="Powell A.J."/>
            <person name="Barry K."/>
            <person name="Miller A.N."/>
            <person name="Grigoriev I.V."/>
            <person name="Debuchy R."/>
            <person name="Gladieux P."/>
            <person name="Hiltunen Thoren M."/>
            <person name="Johannesson H."/>
        </authorList>
    </citation>
    <scope>NUCLEOTIDE SEQUENCE</scope>
    <source>
        <strain evidence="2">CBS 731.68</strain>
    </source>
</reference>
<dbReference type="GeneID" id="87828337"/>
<keyword evidence="3" id="KW-1185">Reference proteome</keyword>
<name>A0AAN6TPC6_9PEZI</name>
<proteinExistence type="predicted"/>
<sequence length="155" mass="17519">MYCADNRYYDRREIDCYPTAKTQEQDSRPGGLVVERVRPDKERNRTDENGEMKRDWRGPYELRTVQHPTPNTEGKMKNLVPYDKHPGILQLNLCLSVISKDERALDYLKGLGSRRDTPLHASKSAGAYGSPRAQANTKGTATAIPAQNQNSQQPS</sequence>
<dbReference type="RefSeq" id="XP_062641931.1">
    <property type="nucleotide sequence ID" value="XM_062791568.1"/>
</dbReference>
<evidence type="ECO:0000313" key="2">
    <source>
        <dbReference type="EMBL" id="KAK4118158.1"/>
    </source>
</evidence>
<dbReference type="Proteomes" id="UP001302602">
    <property type="component" value="Unassembled WGS sequence"/>
</dbReference>
<feature type="compositionally biased region" description="Polar residues" evidence="1">
    <location>
        <begin position="133"/>
        <end position="155"/>
    </location>
</feature>
<feature type="compositionally biased region" description="Basic and acidic residues" evidence="1">
    <location>
        <begin position="35"/>
        <end position="60"/>
    </location>
</feature>
<evidence type="ECO:0000256" key="1">
    <source>
        <dbReference type="SAM" id="MobiDB-lite"/>
    </source>
</evidence>